<dbReference type="AlphaFoldDB" id="A0A0R2FA58"/>
<dbReference type="STRING" id="1423730.FC75_GL000883"/>
<reference evidence="6 7" key="1">
    <citation type="journal article" date="2015" name="Genome Announc.">
        <title>Expanding the biotechnology potential of lactobacilli through comparative genomics of 213 strains and associated genera.</title>
        <authorList>
            <person name="Sun Z."/>
            <person name="Harris H.M."/>
            <person name="McCann A."/>
            <person name="Guo C."/>
            <person name="Argimon S."/>
            <person name="Zhang W."/>
            <person name="Yang X."/>
            <person name="Jeffery I.B."/>
            <person name="Cooney J.C."/>
            <person name="Kagawa T.F."/>
            <person name="Liu W."/>
            <person name="Song Y."/>
            <person name="Salvetti E."/>
            <person name="Wrobel A."/>
            <person name="Rasinkangas P."/>
            <person name="Parkhill J."/>
            <person name="Rea M.C."/>
            <person name="O'Sullivan O."/>
            <person name="Ritari J."/>
            <person name="Douillard F.P."/>
            <person name="Paul Ross R."/>
            <person name="Yang R."/>
            <person name="Briner A.E."/>
            <person name="Felis G.E."/>
            <person name="de Vos W.M."/>
            <person name="Barrangou R."/>
            <person name="Klaenhammer T.R."/>
            <person name="Caufield P.W."/>
            <person name="Cui Y."/>
            <person name="Zhang H."/>
            <person name="O'Toole P.W."/>
        </authorList>
    </citation>
    <scope>NUCLEOTIDE SEQUENCE [LARGE SCALE GENOMIC DNA]</scope>
    <source>
        <strain evidence="6 7">DSM 22697</strain>
    </source>
</reference>
<dbReference type="PATRIC" id="fig|1423730.4.peg.933"/>
<evidence type="ECO:0000256" key="1">
    <source>
        <dbReference type="ARBA" id="ARBA00004196"/>
    </source>
</evidence>
<name>A0A0R2FA58_9LACO</name>
<protein>
    <recommendedName>
        <fullName evidence="5">Periplasmic binding protein domain-containing protein</fullName>
    </recommendedName>
</protein>
<keyword evidence="7" id="KW-1185">Reference proteome</keyword>
<feature type="chain" id="PRO_5039308144" description="Periplasmic binding protein domain-containing protein" evidence="4">
    <location>
        <begin position="26"/>
        <end position="327"/>
    </location>
</feature>
<dbReference type="PANTHER" id="PTHR46847:SF1">
    <property type="entry name" value="D-ALLOSE-BINDING PERIPLASMIC PROTEIN-RELATED"/>
    <property type="match status" value="1"/>
</dbReference>
<dbReference type="GO" id="GO:0030246">
    <property type="term" value="F:carbohydrate binding"/>
    <property type="evidence" value="ECO:0007669"/>
    <property type="project" value="UniProtKB-ARBA"/>
</dbReference>
<dbReference type="Pfam" id="PF13407">
    <property type="entry name" value="Peripla_BP_4"/>
    <property type="match status" value="1"/>
</dbReference>
<organism evidence="6 7">
    <name type="scientific">Lacticaseibacillus camelliae DSM 22697 = JCM 13995</name>
    <dbReference type="NCBI Taxonomy" id="1423730"/>
    <lineage>
        <taxon>Bacteria</taxon>
        <taxon>Bacillati</taxon>
        <taxon>Bacillota</taxon>
        <taxon>Bacilli</taxon>
        <taxon>Lactobacillales</taxon>
        <taxon>Lactobacillaceae</taxon>
        <taxon>Lacticaseibacillus</taxon>
    </lineage>
</organism>
<evidence type="ECO:0000256" key="3">
    <source>
        <dbReference type="ARBA" id="ARBA00022729"/>
    </source>
</evidence>
<dbReference type="PANTHER" id="PTHR46847">
    <property type="entry name" value="D-ALLOSE-BINDING PERIPLASMIC PROTEIN-RELATED"/>
    <property type="match status" value="1"/>
</dbReference>
<dbReference type="InterPro" id="IPR025997">
    <property type="entry name" value="SBP_2_dom"/>
</dbReference>
<dbReference type="PROSITE" id="PS51257">
    <property type="entry name" value="PROKAR_LIPOPROTEIN"/>
    <property type="match status" value="1"/>
</dbReference>
<comment type="caution">
    <text evidence="6">The sequence shown here is derived from an EMBL/GenBank/DDBJ whole genome shotgun (WGS) entry which is preliminary data.</text>
</comment>
<dbReference type="SUPFAM" id="SSF53822">
    <property type="entry name" value="Periplasmic binding protein-like I"/>
    <property type="match status" value="1"/>
</dbReference>
<gene>
    <name evidence="6" type="ORF">FC75_GL000883</name>
</gene>
<comment type="subcellular location">
    <subcellularLocation>
        <location evidence="1">Cell envelope</location>
    </subcellularLocation>
</comment>
<sequence>MILMKKGTLLKIVGATLFAATLGLAGCSSNSSSDSDKTTGGADKTLAVIIPSSDHGWQAGVNYYANQEVKKLGLKNYKIVTSSSVNEQASQIDDMISQGVGAIVLQPQTDEVSVAAKKIVNEKIPLVVFDRKVDADYTAYVAGSNPQIGEKSAEKIGDELDGKGTVAILNVPSSGSVSAERTDGFKKVMKDKYPNIKLVEMTADDFTQEKGLKAATDMLQSNKQVDGIFSIDDESSIGILQAIKDAGRKDIKIISGAGGDQSYFKKIDESTDITCFTATYSPSMIGDSIKLANDAMNGKKIKRNNIIAPTIVTKDNVSKHFDSKSPY</sequence>
<evidence type="ECO:0000313" key="6">
    <source>
        <dbReference type="EMBL" id="KRN25203.1"/>
    </source>
</evidence>
<dbReference type="InterPro" id="IPR028082">
    <property type="entry name" value="Peripla_BP_I"/>
</dbReference>
<feature type="domain" description="Periplasmic binding protein" evidence="5">
    <location>
        <begin position="47"/>
        <end position="300"/>
    </location>
</feature>
<proteinExistence type="inferred from homology"/>
<evidence type="ECO:0000259" key="5">
    <source>
        <dbReference type="Pfam" id="PF13407"/>
    </source>
</evidence>
<dbReference type="EMBL" id="AYZJ01000017">
    <property type="protein sequence ID" value="KRN25203.1"/>
    <property type="molecule type" value="Genomic_DNA"/>
</dbReference>
<comment type="similarity">
    <text evidence="2">Belongs to the bacterial solute-binding protein 2 family.</text>
</comment>
<accession>A0A0R2FA58</accession>
<evidence type="ECO:0000313" key="7">
    <source>
        <dbReference type="Proteomes" id="UP000050865"/>
    </source>
</evidence>
<dbReference type="CDD" id="cd06311">
    <property type="entry name" value="PBP1_ABC_sugar_binding-like"/>
    <property type="match status" value="1"/>
</dbReference>
<evidence type="ECO:0000256" key="2">
    <source>
        <dbReference type="ARBA" id="ARBA00007639"/>
    </source>
</evidence>
<feature type="signal peptide" evidence="4">
    <location>
        <begin position="1"/>
        <end position="25"/>
    </location>
</feature>
<evidence type="ECO:0000256" key="4">
    <source>
        <dbReference type="SAM" id="SignalP"/>
    </source>
</evidence>
<dbReference type="Gene3D" id="3.40.50.2300">
    <property type="match status" value="2"/>
</dbReference>
<dbReference type="Proteomes" id="UP000050865">
    <property type="component" value="Unassembled WGS sequence"/>
</dbReference>
<dbReference type="GO" id="GO:0030313">
    <property type="term" value="C:cell envelope"/>
    <property type="evidence" value="ECO:0007669"/>
    <property type="project" value="UniProtKB-SubCell"/>
</dbReference>
<keyword evidence="3 4" id="KW-0732">Signal</keyword>